<evidence type="ECO:0000313" key="6">
    <source>
        <dbReference type="Proteomes" id="UP000184452"/>
    </source>
</evidence>
<dbReference type="STRING" id="758803.SAMN05421803_11792"/>
<dbReference type="SMART" id="SM00421">
    <property type="entry name" value="HTH_LUXR"/>
    <property type="match status" value="1"/>
</dbReference>
<keyword evidence="2" id="KW-0067">ATP-binding</keyword>
<dbReference type="GO" id="GO:0005524">
    <property type="term" value="F:ATP binding"/>
    <property type="evidence" value="ECO:0007669"/>
    <property type="project" value="UniProtKB-KW"/>
</dbReference>
<dbReference type="RefSeq" id="WP_073381675.1">
    <property type="nucleotide sequence ID" value="NZ_FQZK01000017.1"/>
</dbReference>
<dbReference type="PROSITE" id="PS00622">
    <property type="entry name" value="HTH_LUXR_1"/>
    <property type="match status" value="1"/>
</dbReference>
<dbReference type="Gene3D" id="1.25.40.10">
    <property type="entry name" value="Tetratricopeptide repeat domain"/>
    <property type="match status" value="1"/>
</dbReference>
<protein>
    <submittedName>
        <fullName evidence="5">AAA ATPase domain-containing protein</fullName>
    </submittedName>
</protein>
<dbReference type="PROSITE" id="PS50043">
    <property type="entry name" value="HTH_LUXR_2"/>
    <property type="match status" value="1"/>
</dbReference>
<evidence type="ECO:0000313" key="5">
    <source>
        <dbReference type="EMBL" id="SHK31365.1"/>
    </source>
</evidence>
<feature type="compositionally biased region" description="Basic and acidic residues" evidence="3">
    <location>
        <begin position="680"/>
        <end position="696"/>
    </location>
</feature>
<dbReference type="GO" id="GO:0004016">
    <property type="term" value="F:adenylate cyclase activity"/>
    <property type="evidence" value="ECO:0007669"/>
    <property type="project" value="TreeGrafter"/>
</dbReference>
<dbReference type="Pfam" id="PF13191">
    <property type="entry name" value="AAA_16"/>
    <property type="match status" value="1"/>
</dbReference>
<evidence type="ECO:0000256" key="2">
    <source>
        <dbReference type="ARBA" id="ARBA00022840"/>
    </source>
</evidence>
<dbReference type="SUPFAM" id="SSF46894">
    <property type="entry name" value="C-terminal effector domain of the bipartite response regulators"/>
    <property type="match status" value="1"/>
</dbReference>
<reference evidence="5 6" key="1">
    <citation type="submission" date="2016-11" db="EMBL/GenBank/DDBJ databases">
        <authorList>
            <person name="Jaros S."/>
            <person name="Januszkiewicz K."/>
            <person name="Wedrychowicz H."/>
        </authorList>
    </citation>
    <scope>NUCLEOTIDE SEQUENCE [LARGE SCALE GENOMIC DNA]</scope>
    <source>
        <strain evidence="5 6">CGMCC 4.5723</strain>
    </source>
</reference>
<feature type="region of interest" description="Disordered" evidence="3">
    <location>
        <begin position="680"/>
        <end position="700"/>
    </location>
</feature>
<dbReference type="InterPro" id="IPR036388">
    <property type="entry name" value="WH-like_DNA-bd_sf"/>
</dbReference>
<evidence type="ECO:0000256" key="1">
    <source>
        <dbReference type="ARBA" id="ARBA00022741"/>
    </source>
</evidence>
<dbReference type="InterPro" id="IPR011990">
    <property type="entry name" value="TPR-like_helical_dom_sf"/>
</dbReference>
<proteinExistence type="predicted"/>
<dbReference type="InterPro" id="IPR041664">
    <property type="entry name" value="AAA_16"/>
</dbReference>
<evidence type="ECO:0000256" key="3">
    <source>
        <dbReference type="SAM" id="MobiDB-lite"/>
    </source>
</evidence>
<dbReference type="PANTHER" id="PTHR16305:SF35">
    <property type="entry name" value="TRANSCRIPTIONAL ACTIVATOR DOMAIN"/>
    <property type="match status" value="1"/>
</dbReference>
<dbReference type="OrthoDB" id="5476461at2"/>
<evidence type="ECO:0000259" key="4">
    <source>
        <dbReference type="PROSITE" id="PS50043"/>
    </source>
</evidence>
<dbReference type="InterPro" id="IPR027417">
    <property type="entry name" value="P-loop_NTPase"/>
</dbReference>
<gene>
    <name evidence="5" type="ORF">SAMN05421803_11792</name>
</gene>
<dbReference type="InterPro" id="IPR000792">
    <property type="entry name" value="Tscrpt_reg_LuxR_C"/>
</dbReference>
<dbReference type="GO" id="GO:0006355">
    <property type="term" value="P:regulation of DNA-templated transcription"/>
    <property type="evidence" value="ECO:0007669"/>
    <property type="project" value="InterPro"/>
</dbReference>
<dbReference type="SUPFAM" id="SSF52540">
    <property type="entry name" value="P-loop containing nucleoside triphosphate hydrolases"/>
    <property type="match status" value="1"/>
</dbReference>
<dbReference type="AlphaFoldDB" id="A0A1M6RFV8"/>
<dbReference type="Pfam" id="PF00196">
    <property type="entry name" value="GerE"/>
    <property type="match status" value="1"/>
</dbReference>
<dbReference type="PRINTS" id="PR00038">
    <property type="entry name" value="HTHLUXR"/>
</dbReference>
<dbReference type="GO" id="GO:0003677">
    <property type="term" value="F:DNA binding"/>
    <property type="evidence" value="ECO:0007669"/>
    <property type="project" value="InterPro"/>
</dbReference>
<dbReference type="CDD" id="cd06170">
    <property type="entry name" value="LuxR_C_like"/>
    <property type="match status" value="1"/>
</dbReference>
<dbReference type="Gene3D" id="1.10.10.10">
    <property type="entry name" value="Winged helix-like DNA-binding domain superfamily/Winged helix DNA-binding domain"/>
    <property type="match status" value="1"/>
</dbReference>
<dbReference type="PANTHER" id="PTHR16305">
    <property type="entry name" value="TESTICULAR SOLUBLE ADENYLYL CYCLASE"/>
    <property type="match status" value="1"/>
</dbReference>
<organism evidence="5 6">
    <name type="scientific">Nocardiopsis flavescens</name>
    <dbReference type="NCBI Taxonomy" id="758803"/>
    <lineage>
        <taxon>Bacteria</taxon>
        <taxon>Bacillati</taxon>
        <taxon>Actinomycetota</taxon>
        <taxon>Actinomycetes</taxon>
        <taxon>Streptosporangiales</taxon>
        <taxon>Nocardiopsidaceae</taxon>
        <taxon>Nocardiopsis</taxon>
    </lineage>
</organism>
<dbReference type="EMBL" id="FQZK01000017">
    <property type="protein sequence ID" value="SHK31365.1"/>
    <property type="molecule type" value="Genomic_DNA"/>
</dbReference>
<dbReference type="Proteomes" id="UP000184452">
    <property type="component" value="Unassembled WGS sequence"/>
</dbReference>
<keyword evidence="1" id="KW-0547">Nucleotide-binding</keyword>
<feature type="domain" description="HTH luxR-type" evidence="4">
    <location>
        <begin position="877"/>
        <end position="942"/>
    </location>
</feature>
<keyword evidence="6" id="KW-1185">Reference proteome</keyword>
<dbReference type="InterPro" id="IPR016032">
    <property type="entry name" value="Sig_transdc_resp-reg_C-effctor"/>
</dbReference>
<name>A0A1M6RFV8_9ACTN</name>
<sequence>MAPTPTVFIGRGSDLARLLAEAGSAARGQARTTLVLGDAGVGKTRLLEEYLDRTPLARTAVGACLETSGGTVAFAPFTAALRHLAREVPPGPARAGALARLLPELGPAGHAADGGDRSRLFEAVLAYLEEAAADGGLALAVEDLHRADASTRDLLLFLARNLGSAPVHLVATVRADDLHRAHPLRRLLPDLERPARATRLDLVPFDREEVAAQAAALRGGSRPDPGALDLLYERSGGNPLFVEALVSAPGDGLPDTSRDLLLRAVDPLPDADRAVLGLAALSGARVHHALLAAVAADLSEDEPDGVLRRAVDARVLRVAGEDYEFRHALLAEAVREDLLPGQRVRGHRRYVSALEAGVPGLAEPERVLRLAHHADAVHDHPRAFAARWAAAGHAAGAFAHPEHLAALERLLELWELLPDPEAVAGPLGVTRGRLLLDAARAAVQTGGAHEALRYTAEGAGQAEGPADRAAFLLVRSQALKALYRRAEGLEALDGAAALLPRGHPDRIAVHGARAALLSLVGGDAEALREARAVLDRARAAGDRRSETDALITLGSVLSPVSPGEARELLVAGRELARGLGMVDAELRAWNNLGVHHMFRLDWHGELRAGREALRRCAELGITRSRGLAHAVGAAAALVDLGRLREAEAELEGYGTGRVFDEDGRRLVLAEIRLAEGDPAGAREHWERGSRPPDAADTHGYAMSDQTGVRVLVREGDLDGALVLARRLVGEERDRRPTQASVDGAVPVAELVRALRRAGRGAQADALAGEVGVFLRPSSWWATPYGELRRAQAGARLAADPADALAEWERALAMVRGRDAHLEEFRMLEEACRAAAEAGERTRAGELFGELEAGAGLLDTDAPLRERYVEPLRPAAGRARPPAGLTPREAEVLAQVAEGRTNTEIGERLFISAKTVSVHMSNLMGKLGVTNRHAAAVRARELGLAPPGA</sequence>
<accession>A0A1M6RFV8</accession>
<dbReference type="GO" id="GO:0005737">
    <property type="term" value="C:cytoplasm"/>
    <property type="evidence" value="ECO:0007669"/>
    <property type="project" value="TreeGrafter"/>
</dbReference>